<accession>A0ABS0ER09</accession>
<dbReference type="InterPro" id="IPR000601">
    <property type="entry name" value="PKD_dom"/>
</dbReference>
<reference evidence="3 4" key="1">
    <citation type="submission" date="2020-11" db="EMBL/GenBank/DDBJ databases">
        <title>Winogradskyella marina sp. nov., isolated from marine sediment.</title>
        <authorList>
            <person name="Bo J."/>
            <person name="Wang S."/>
            <person name="Song X."/>
            <person name="Du Z."/>
        </authorList>
    </citation>
    <scope>NUCLEOTIDE SEQUENCE [LARGE SCALE GENOMIC DNA]</scope>
    <source>
        <strain evidence="3 4">F6397</strain>
    </source>
</reference>
<feature type="region of interest" description="Disordered" evidence="1">
    <location>
        <begin position="286"/>
        <end position="314"/>
    </location>
</feature>
<dbReference type="Gene3D" id="2.60.40.10">
    <property type="entry name" value="Immunoglobulins"/>
    <property type="match status" value="1"/>
</dbReference>
<proteinExistence type="predicted"/>
<organism evidence="3 4">
    <name type="scientific">Winogradskyella marina</name>
    <dbReference type="NCBI Taxonomy" id="2785530"/>
    <lineage>
        <taxon>Bacteria</taxon>
        <taxon>Pseudomonadati</taxon>
        <taxon>Bacteroidota</taxon>
        <taxon>Flavobacteriia</taxon>
        <taxon>Flavobacteriales</taxon>
        <taxon>Flavobacteriaceae</taxon>
        <taxon>Winogradskyella</taxon>
    </lineage>
</organism>
<dbReference type="PROSITE" id="PS50093">
    <property type="entry name" value="PKD"/>
    <property type="match status" value="1"/>
</dbReference>
<dbReference type="CDD" id="cd00146">
    <property type="entry name" value="PKD"/>
    <property type="match status" value="1"/>
</dbReference>
<dbReference type="InterPro" id="IPR049804">
    <property type="entry name" value="Choice_anch_L"/>
</dbReference>
<protein>
    <submittedName>
        <fullName evidence="3">Choice-of-anchor L domain-containing protein</fullName>
    </submittedName>
</protein>
<keyword evidence="4" id="KW-1185">Reference proteome</keyword>
<feature type="non-terminal residue" evidence="3">
    <location>
        <position position="871"/>
    </location>
</feature>
<dbReference type="Gene3D" id="2.60.120.290">
    <property type="entry name" value="Spermadhesin, CUB domain"/>
    <property type="match status" value="1"/>
</dbReference>
<dbReference type="InterPro" id="IPR035914">
    <property type="entry name" value="Sperma_CUB_dom_sf"/>
</dbReference>
<comment type="caution">
    <text evidence="3">The sequence shown here is derived from an EMBL/GenBank/DDBJ whole genome shotgun (WGS) entry which is preliminary data.</text>
</comment>
<dbReference type="SMART" id="SM00089">
    <property type="entry name" value="PKD"/>
    <property type="match status" value="1"/>
</dbReference>
<dbReference type="SUPFAM" id="SSF49854">
    <property type="entry name" value="Spermadhesin, CUB domain"/>
    <property type="match status" value="1"/>
</dbReference>
<gene>
    <name evidence="3" type="ORF">ITJ86_14980</name>
</gene>
<dbReference type="InterPro" id="IPR013783">
    <property type="entry name" value="Ig-like_fold"/>
</dbReference>
<dbReference type="InterPro" id="IPR035986">
    <property type="entry name" value="PKD_dom_sf"/>
</dbReference>
<name>A0ABS0ER09_9FLAO</name>
<evidence type="ECO:0000313" key="3">
    <source>
        <dbReference type="EMBL" id="MBF8151211.1"/>
    </source>
</evidence>
<dbReference type="Proteomes" id="UP000611215">
    <property type="component" value="Unassembled WGS sequence"/>
</dbReference>
<evidence type="ECO:0000259" key="2">
    <source>
        <dbReference type="PROSITE" id="PS50093"/>
    </source>
</evidence>
<evidence type="ECO:0000313" key="4">
    <source>
        <dbReference type="Proteomes" id="UP000611215"/>
    </source>
</evidence>
<dbReference type="Pfam" id="PF18911">
    <property type="entry name" value="PKD_4"/>
    <property type="match status" value="1"/>
</dbReference>
<dbReference type="InterPro" id="IPR022409">
    <property type="entry name" value="PKD/Chitinase_dom"/>
</dbReference>
<dbReference type="NCBIfam" id="NF038133">
    <property type="entry name" value="choice_anch_L"/>
    <property type="match status" value="1"/>
</dbReference>
<dbReference type="SUPFAM" id="SSF49299">
    <property type="entry name" value="PKD domain"/>
    <property type="match status" value="1"/>
</dbReference>
<evidence type="ECO:0000256" key="1">
    <source>
        <dbReference type="SAM" id="MobiDB-lite"/>
    </source>
</evidence>
<feature type="domain" description="PKD" evidence="2">
    <location>
        <begin position="162"/>
        <end position="221"/>
    </location>
</feature>
<dbReference type="EMBL" id="JADOET010000016">
    <property type="protein sequence ID" value="MBF8151211.1"/>
    <property type="molecule type" value="Genomic_DNA"/>
</dbReference>
<sequence length="871" mass="92935">MEDGTFTRCAPYKFYDSGGEFGNYGDDENIITTICPQNENEFIILDFTLFTTQLGPEPDTMYIYDGDDVSDPLLGTFNGTSNPGSISASEDNDSGCLTIKFVSNDGGNLNGWEADILCATPCQDIVVSIDETTPATNATGVVSILPFESVDFSASAIFSLDGTDASYEWDFGDNNTATGTNVTNVFGAAGTYTVTLTVTDNNPQGCSATETITVFVLGPNVVVDQETFTPEQLIEDVLIDSPCATVSNIVAVTGTSYSSDEPNGIGYFISNGLDFPFKDGLLLTSGDASEARGPNDNGTLSDGSGVWPGDDDLDDELGVDSHNATYIQFDFVPLANTFSFEFLMASEEYDMGTFECDFSDAFAFLLTDSDGNVSNLAVIPGSMEPILVTNIHPDNGSCGAVNERHFGAYTPTNGPPIAFDGRTAKFLAESTVIPGETYTIKLVIGDDRDNLFDSGVFIEGGSFNLGGDLGDDVTIAAGTAQCGGSEVVLDTRVELGSHVWYKDDVVIPGEVSSTLTVTEPGVYYADFELDNVCSGSADPIIVEFRDSPMANTASNLVLCSETGTEEFDLRVNDDLIIGDQDSTVFSVSYHLSEQDAIDNINPLPDLYTNTASPQMIWARLADASQICADIISFSISTAVEPTINPVSDLELCDDTSNDGFETFNLSAQNATILGAQSAVDFTVTYHLSFAEADSGDGALPSDFPNTANPQPIFVRVASLGDSNCYTVSETALFNLVVNDRAIATTPDNIEICDTDNDGFGTFDLSSQEAEILGGQDAMRYTMTFHGSLEDANNNVNDLPTTYINSTINQETIYVRFVDTMNPTCYSTTSFDIIVNPLPTVIAPTALEVCDDGTPDGITEMDLSLKNSEITG</sequence>